<evidence type="ECO:0008006" key="3">
    <source>
        <dbReference type="Google" id="ProtNLM"/>
    </source>
</evidence>
<accession>J3M719</accession>
<dbReference type="HOGENOM" id="CLU_2267924_0_0_1"/>
<protein>
    <recommendedName>
        <fullName evidence="3">EF-hand domain-containing protein</fullName>
    </recommendedName>
</protein>
<reference evidence="1" key="1">
    <citation type="journal article" date="2013" name="Nat. Commun.">
        <title>Whole-genome sequencing of Oryza brachyantha reveals mechanisms underlying Oryza genome evolution.</title>
        <authorList>
            <person name="Chen J."/>
            <person name="Huang Q."/>
            <person name="Gao D."/>
            <person name="Wang J."/>
            <person name="Lang Y."/>
            <person name="Liu T."/>
            <person name="Li B."/>
            <person name="Bai Z."/>
            <person name="Luis Goicoechea J."/>
            <person name="Liang C."/>
            <person name="Chen C."/>
            <person name="Zhang W."/>
            <person name="Sun S."/>
            <person name="Liao Y."/>
            <person name="Zhang X."/>
            <person name="Yang L."/>
            <person name="Song C."/>
            <person name="Wang M."/>
            <person name="Shi J."/>
            <person name="Liu G."/>
            <person name="Liu J."/>
            <person name="Zhou H."/>
            <person name="Zhou W."/>
            <person name="Yu Q."/>
            <person name="An N."/>
            <person name="Chen Y."/>
            <person name="Cai Q."/>
            <person name="Wang B."/>
            <person name="Liu B."/>
            <person name="Min J."/>
            <person name="Huang Y."/>
            <person name="Wu H."/>
            <person name="Li Z."/>
            <person name="Zhang Y."/>
            <person name="Yin Y."/>
            <person name="Song W."/>
            <person name="Jiang J."/>
            <person name="Jackson S.A."/>
            <person name="Wing R.A."/>
            <person name="Wang J."/>
            <person name="Chen M."/>
        </authorList>
    </citation>
    <scope>NUCLEOTIDE SEQUENCE [LARGE SCALE GENOMIC DNA]</scope>
    <source>
        <strain evidence="1">cv. IRGC 101232</strain>
    </source>
</reference>
<sequence length="103" mass="11319">MIQISASPPPPHVPACRLPGSAIAGSTIAACRRLRQRRAVRFHVALSPQRVARLHCLRAQMRLTYQWITALPFVLLAFDEDGNSKMSAAELRGCVTTALGERL</sequence>
<dbReference type="Gramene" id="OB05G23930.1">
    <property type="protein sequence ID" value="OB05G23930.1"/>
    <property type="gene ID" value="OB05G23930"/>
</dbReference>
<dbReference type="EnsemblPlants" id="OB05G23930.1">
    <property type="protein sequence ID" value="OB05G23930.1"/>
    <property type="gene ID" value="OB05G23930"/>
</dbReference>
<dbReference type="Proteomes" id="UP000006038">
    <property type="component" value="Chromosome 5"/>
</dbReference>
<organism evidence="1">
    <name type="scientific">Oryza brachyantha</name>
    <name type="common">malo sina</name>
    <dbReference type="NCBI Taxonomy" id="4533"/>
    <lineage>
        <taxon>Eukaryota</taxon>
        <taxon>Viridiplantae</taxon>
        <taxon>Streptophyta</taxon>
        <taxon>Embryophyta</taxon>
        <taxon>Tracheophyta</taxon>
        <taxon>Spermatophyta</taxon>
        <taxon>Magnoliopsida</taxon>
        <taxon>Liliopsida</taxon>
        <taxon>Poales</taxon>
        <taxon>Poaceae</taxon>
        <taxon>BOP clade</taxon>
        <taxon>Oryzoideae</taxon>
        <taxon>Oryzeae</taxon>
        <taxon>Oryzinae</taxon>
        <taxon>Oryza</taxon>
    </lineage>
</organism>
<proteinExistence type="predicted"/>
<reference evidence="1" key="2">
    <citation type="submission" date="2013-04" db="UniProtKB">
        <authorList>
            <consortium name="EnsemblPlants"/>
        </authorList>
    </citation>
    <scope>IDENTIFICATION</scope>
</reference>
<keyword evidence="2" id="KW-1185">Reference proteome</keyword>
<name>J3M719_ORYBR</name>
<evidence type="ECO:0000313" key="2">
    <source>
        <dbReference type="Proteomes" id="UP000006038"/>
    </source>
</evidence>
<evidence type="ECO:0000313" key="1">
    <source>
        <dbReference type="EnsemblPlants" id="OB05G23930.1"/>
    </source>
</evidence>
<dbReference type="AlphaFoldDB" id="J3M719"/>